<keyword evidence="16" id="KW-1185">Reference proteome</keyword>
<evidence type="ECO:0000313" key="16">
    <source>
        <dbReference type="Proteomes" id="UP000654345"/>
    </source>
</evidence>
<comment type="catalytic activity">
    <reaction evidence="10">
        <text>2 nitric oxide + NADH + 2 O2 = 2 nitrate + NAD(+) + H(+)</text>
        <dbReference type="Rhea" id="RHEA:19469"/>
        <dbReference type="ChEBI" id="CHEBI:15378"/>
        <dbReference type="ChEBI" id="CHEBI:15379"/>
        <dbReference type="ChEBI" id="CHEBI:16480"/>
        <dbReference type="ChEBI" id="CHEBI:17632"/>
        <dbReference type="ChEBI" id="CHEBI:57540"/>
        <dbReference type="ChEBI" id="CHEBI:57945"/>
        <dbReference type="EC" id="1.14.12.17"/>
    </reaction>
</comment>
<feature type="domain" description="FAD-binding FR-type" evidence="14">
    <location>
        <begin position="157"/>
        <end position="265"/>
    </location>
</feature>
<comment type="similarity">
    <text evidence="2">In the C-terminal section; belongs to the flavoprotein pyridine nucleotide cytochrome reductase family.</text>
</comment>
<keyword evidence="6" id="KW-0479">Metal-binding</keyword>
<evidence type="ECO:0000256" key="2">
    <source>
        <dbReference type="ARBA" id="ARBA00006401"/>
    </source>
</evidence>
<dbReference type="InterPro" id="IPR017938">
    <property type="entry name" value="Riboflavin_synthase-like_b-brl"/>
</dbReference>
<evidence type="ECO:0000256" key="3">
    <source>
        <dbReference type="ARBA" id="ARBA00012229"/>
    </source>
</evidence>
<gene>
    <name evidence="15" type="primary">hmp</name>
    <name evidence="15" type="ORF">KSB_59190</name>
</gene>
<evidence type="ECO:0000256" key="7">
    <source>
        <dbReference type="ARBA" id="ARBA00022857"/>
    </source>
</evidence>
<evidence type="ECO:0000313" key="15">
    <source>
        <dbReference type="EMBL" id="GHO57444.1"/>
    </source>
</evidence>
<dbReference type="SUPFAM" id="SSF63380">
    <property type="entry name" value="Riboflavin synthase domain-like"/>
    <property type="match status" value="1"/>
</dbReference>
<dbReference type="PANTHER" id="PTHR43396">
    <property type="entry name" value="FLAVOHEMOPROTEIN"/>
    <property type="match status" value="1"/>
</dbReference>
<comment type="catalytic activity">
    <reaction evidence="11">
        <text>2 nitric oxide + NADPH + 2 O2 = 2 nitrate + NADP(+) + H(+)</text>
        <dbReference type="Rhea" id="RHEA:19465"/>
        <dbReference type="ChEBI" id="CHEBI:15378"/>
        <dbReference type="ChEBI" id="CHEBI:15379"/>
        <dbReference type="ChEBI" id="CHEBI:16480"/>
        <dbReference type="ChEBI" id="CHEBI:17632"/>
        <dbReference type="ChEBI" id="CHEBI:57783"/>
        <dbReference type="ChEBI" id="CHEBI:58349"/>
        <dbReference type="EC" id="1.14.12.17"/>
    </reaction>
</comment>
<evidence type="ECO:0000259" key="14">
    <source>
        <dbReference type="PROSITE" id="PS51384"/>
    </source>
</evidence>
<comment type="caution">
    <text evidence="15">The sequence shown here is derived from an EMBL/GenBank/DDBJ whole genome shotgun (WGS) entry which is preliminary data.</text>
</comment>
<comment type="similarity">
    <text evidence="12">Belongs to the globin family.</text>
</comment>
<dbReference type="EC" id="1.14.12.17" evidence="3"/>
<evidence type="ECO:0000256" key="12">
    <source>
        <dbReference type="RuleBase" id="RU000356"/>
    </source>
</evidence>
<dbReference type="InterPro" id="IPR001433">
    <property type="entry name" value="OxRdtase_FAD/NAD-bd"/>
</dbReference>
<keyword evidence="12" id="KW-0813">Transport</keyword>
<organism evidence="15 16">
    <name type="scientific">Ktedonobacter robiniae</name>
    <dbReference type="NCBI Taxonomy" id="2778365"/>
    <lineage>
        <taxon>Bacteria</taxon>
        <taxon>Bacillati</taxon>
        <taxon>Chloroflexota</taxon>
        <taxon>Ktedonobacteria</taxon>
        <taxon>Ktedonobacterales</taxon>
        <taxon>Ktedonobacteraceae</taxon>
        <taxon>Ktedonobacter</taxon>
    </lineage>
</organism>
<dbReference type="PRINTS" id="PR00409">
    <property type="entry name" value="PHDIOXRDTASE"/>
</dbReference>
<evidence type="ECO:0000256" key="6">
    <source>
        <dbReference type="ARBA" id="ARBA00022723"/>
    </source>
</evidence>
<dbReference type="PROSITE" id="PS01033">
    <property type="entry name" value="GLOBIN"/>
    <property type="match status" value="1"/>
</dbReference>
<dbReference type="InterPro" id="IPR001709">
    <property type="entry name" value="Flavoprot_Pyr_Nucl_cyt_Rdtase"/>
</dbReference>
<evidence type="ECO:0000256" key="1">
    <source>
        <dbReference type="ARBA" id="ARBA00001970"/>
    </source>
</evidence>
<dbReference type="NCBIfam" id="NF009805">
    <property type="entry name" value="PRK13289.1"/>
    <property type="match status" value="1"/>
</dbReference>
<dbReference type="PROSITE" id="PS51384">
    <property type="entry name" value="FAD_FR"/>
    <property type="match status" value="1"/>
</dbReference>
<accession>A0ABQ3UXQ4</accession>
<reference evidence="15 16" key="1">
    <citation type="journal article" date="2021" name="Int. J. Syst. Evol. Microbiol.">
        <title>Reticulibacter mediterranei gen. nov., sp. nov., within the new family Reticulibacteraceae fam. nov., and Ktedonospora formicarum gen. nov., sp. nov., Ktedonobacter robiniae sp. nov., Dictyobacter formicarum sp. nov. and Dictyobacter arantiisoli sp. nov., belonging to the class Ktedonobacteria.</title>
        <authorList>
            <person name="Yabe S."/>
            <person name="Zheng Y."/>
            <person name="Wang C.M."/>
            <person name="Sakai Y."/>
            <person name="Abe K."/>
            <person name="Yokota A."/>
            <person name="Donadio S."/>
            <person name="Cavaletti L."/>
            <person name="Monciardini P."/>
        </authorList>
    </citation>
    <scope>NUCLEOTIDE SEQUENCE [LARGE SCALE GENOMIC DNA]</scope>
    <source>
        <strain evidence="15 16">SOSP1-30</strain>
    </source>
</reference>
<evidence type="ECO:0000256" key="9">
    <source>
        <dbReference type="ARBA" id="ARBA00023027"/>
    </source>
</evidence>
<comment type="cofactor">
    <cofactor evidence="1">
        <name>heme b</name>
        <dbReference type="ChEBI" id="CHEBI:60344"/>
    </cofactor>
</comment>
<keyword evidence="9" id="KW-0520">NAD</keyword>
<keyword evidence="7" id="KW-0521">NADP</keyword>
<dbReference type="PRINTS" id="PR00371">
    <property type="entry name" value="FPNCR"/>
</dbReference>
<dbReference type="EMBL" id="BNJG01000002">
    <property type="protein sequence ID" value="GHO57444.1"/>
    <property type="molecule type" value="Genomic_DNA"/>
</dbReference>
<keyword evidence="8" id="KW-0408">Iron</keyword>
<evidence type="ECO:0000259" key="13">
    <source>
        <dbReference type="PROSITE" id="PS01033"/>
    </source>
</evidence>
<evidence type="ECO:0000256" key="10">
    <source>
        <dbReference type="ARBA" id="ARBA00048649"/>
    </source>
</evidence>
<evidence type="ECO:0000256" key="5">
    <source>
        <dbReference type="ARBA" id="ARBA00022621"/>
    </source>
</evidence>
<dbReference type="Pfam" id="PF00970">
    <property type="entry name" value="FAD_binding_6"/>
    <property type="match status" value="1"/>
</dbReference>
<feature type="domain" description="Globin" evidence="13">
    <location>
        <begin position="6"/>
        <end position="143"/>
    </location>
</feature>
<dbReference type="SUPFAM" id="SSF52343">
    <property type="entry name" value="Ferredoxin reductase-like, C-terminal NADP-linked domain"/>
    <property type="match status" value="1"/>
</dbReference>
<evidence type="ECO:0000256" key="8">
    <source>
        <dbReference type="ARBA" id="ARBA00023004"/>
    </source>
</evidence>
<dbReference type="Proteomes" id="UP000654345">
    <property type="component" value="Unassembled WGS sequence"/>
</dbReference>
<dbReference type="Gene3D" id="3.40.50.80">
    <property type="entry name" value="Nucleotide-binding domain of ferredoxin-NADP reductase (FNR) module"/>
    <property type="match status" value="1"/>
</dbReference>
<dbReference type="InterPro" id="IPR012292">
    <property type="entry name" value="Globin/Proto"/>
</dbReference>
<keyword evidence="4 12" id="KW-0349">Heme</keyword>
<name>A0ABQ3UXQ4_9CHLR</name>
<dbReference type="Gene3D" id="2.40.30.10">
    <property type="entry name" value="Translation factors"/>
    <property type="match status" value="1"/>
</dbReference>
<dbReference type="InterPro" id="IPR039261">
    <property type="entry name" value="FNR_nucleotide-bd"/>
</dbReference>
<sequence>MTQTATLSGNDIAIAKSLVPALKEHGKEITTIFYATLFRDYPELLNIFNHNNQRAGLQQEALATAVYEAVANLDHLENILPVVKHIAHKHCSLGVQPEHYPIVGEYLTMAVQQVLGEQATPEILSIWKRAYNVIADAFIQLEQEIYRQGAEQPGGWSGFKSFVVKRKEQEGEGLIALYLEPEDGETLPAYEPGQYVCVRAQIDKFYHLRQYSLTEAPGKKHFRIGVKREGQEGSHAGKVSSYLHEQASQGDVLELSCPGGVFTLDHTLPRPVVLLGAGIGITPLLSMLYTLRERQPERTAVLGYAVRNGEYHAFADEIAHLVRDNEQVSATIFYEQPAVEDEQVGRFDRAGRIDAAWLQEQVSLDSEVYLCGPHGFMQGILTTLLKQGLKPEQLHYEIFGPALAFAVPQE</sequence>
<dbReference type="Pfam" id="PF00175">
    <property type="entry name" value="NAD_binding_1"/>
    <property type="match status" value="1"/>
</dbReference>
<dbReference type="InterPro" id="IPR009050">
    <property type="entry name" value="Globin-like_sf"/>
</dbReference>
<dbReference type="CDD" id="cd06184">
    <property type="entry name" value="flavohem_like_fad_nad_binding"/>
    <property type="match status" value="1"/>
</dbReference>
<evidence type="ECO:0000256" key="11">
    <source>
        <dbReference type="ARBA" id="ARBA00049433"/>
    </source>
</evidence>
<keyword evidence="5 12" id="KW-0561">Oxygen transport</keyword>
<dbReference type="InterPro" id="IPR017927">
    <property type="entry name" value="FAD-bd_FR_type"/>
</dbReference>
<dbReference type="RefSeq" id="WP_201373853.1">
    <property type="nucleotide sequence ID" value="NZ_BNJG01000002.1"/>
</dbReference>
<protein>
    <recommendedName>
        <fullName evidence="3">nitric oxide dioxygenase</fullName>
        <ecNumber evidence="3">1.14.12.17</ecNumber>
    </recommendedName>
</protein>
<dbReference type="SUPFAM" id="SSF46458">
    <property type="entry name" value="Globin-like"/>
    <property type="match status" value="1"/>
</dbReference>
<proteinExistence type="inferred from homology"/>
<dbReference type="PANTHER" id="PTHR43396:SF3">
    <property type="entry name" value="FLAVOHEMOPROTEIN"/>
    <property type="match status" value="1"/>
</dbReference>
<dbReference type="Pfam" id="PF00042">
    <property type="entry name" value="Globin"/>
    <property type="match status" value="1"/>
</dbReference>
<evidence type="ECO:0000256" key="4">
    <source>
        <dbReference type="ARBA" id="ARBA00022617"/>
    </source>
</evidence>
<dbReference type="InterPro" id="IPR008333">
    <property type="entry name" value="Cbr1-like_FAD-bd_dom"/>
</dbReference>
<dbReference type="Gene3D" id="1.10.490.10">
    <property type="entry name" value="Globins"/>
    <property type="match status" value="1"/>
</dbReference>
<dbReference type="InterPro" id="IPR000971">
    <property type="entry name" value="Globin"/>
</dbReference>